<dbReference type="InterPro" id="IPR036291">
    <property type="entry name" value="NAD(P)-bd_dom_sf"/>
</dbReference>
<keyword evidence="5" id="KW-0560">Oxidoreductase</keyword>
<sequence length="355" mass="37821">MSKMKAAVIYGEKDLRIEEVEVKETKAGQVKVKVAWAGICGSDLHAYNHGLGIAFEEHPLSKDKVPFVLGHEFSGTVEEVGEGVKGFEVGDQVAIEPVLYCGECESCRRGIYNLCEVSNAGFYGLVTDGGFAEYFVADEKQFHKLPEGVSLEEGALVEPTAVAFRAVGESGLKAGQSAAIYGAGPIGLLTLLCAQAYGAAETFVIDLSQERLDKAKELGATYVINPADEDAVKKIREITGNKGVDVAFEAAGANPTFKSAVASIKRRGTVQVIAGFGGEVSFNPNDLLMIEGEIKFSLAYAHDYQPVIKAIADGKLDVKQVVTNRIALDDVVKDGIELLNTDKSQAKVLISPSGL</sequence>
<dbReference type="InterPro" id="IPR020843">
    <property type="entry name" value="ER"/>
</dbReference>
<evidence type="ECO:0000256" key="4">
    <source>
        <dbReference type="ARBA" id="ARBA00022833"/>
    </source>
</evidence>
<dbReference type="Pfam" id="PF08240">
    <property type="entry name" value="ADH_N"/>
    <property type="match status" value="1"/>
</dbReference>
<keyword evidence="6" id="KW-0520">NAD</keyword>
<dbReference type="InterPro" id="IPR002328">
    <property type="entry name" value="ADH_Zn_CS"/>
</dbReference>
<evidence type="ECO:0000259" key="8">
    <source>
        <dbReference type="SMART" id="SM00829"/>
    </source>
</evidence>
<comment type="caution">
    <text evidence="9">The sequence shown here is derived from an EMBL/GenBank/DDBJ whole genome shotgun (WGS) entry which is preliminary data.</text>
</comment>
<dbReference type="InterPro" id="IPR013154">
    <property type="entry name" value="ADH-like_N"/>
</dbReference>
<comment type="cofactor">
    <cofactor evidence="1 7">
        <name>Zn(2+)</name>
        <dbReference type="ChEBI" id="CHEBI:29105"/>
    </cofactor>
</comment>
<dbReference type="SUPFAM" id="SSF51735">
    <property type="entry name" value="NAD(P)-binding Rossmann-fold domains"/>
    <property type="match status" value="1"/>
</dbReference>
<feature type="domain" description="Enoyl reductase (ER)" evidence="8">
    <location>
        <begin position="11"/>
        <end position="350"/>
    </location>
</feature>
<dbReference type="GO" id="GO:0008270">
    <property type="term" value="F:zinc ion binding"/>
    <property type="evidence" value="ECO:0007669"/>
    <property type="project" value="InterPro"/>
</dbReference>
<dbReference type="PANTHER" id="PTHR43161">
    <property type="entry name" value="SORBITOL DEHYDROGENASE"/>
    <property type="match status" value="1"/>
</dbReference>
<organism evidence="9 10">
    <name type="scientific">Aliicoccus persicus</name>
    <dbReference type="NCBI Taxonomy" id="930138"/>
    <lineage>
        <taxon>Bacteria</taxon>
        <taxon>Bacillati</taxon>
        <taxon>Bacillota</taxon>
        <taxon>Bacilli</taxon>
        <taxon>Bacillales</taxon>
        <taxon>Staphylococcaceae</taxon>
        <taxon>Aliicoccus</taxon>
    </lineage>
</organism>
<dbReference type="GO" id="GO:0034079">
    <property type="term" value="P:butanediol biosynthetic process"/>
    <property type="evidence" value="ECO:0007669"/>
    <property type="project" value="TreeGrafter"/>
</dbReference>
<dbReference type="PANTHER" id="PTHR43161:SF23">
    <property type="entry name" value="(R,R)-BUTANEDIOL DEHYDROGENASE-RELATED"/>
    <property type="match status" value="1"/>
</dbReference>
<evidence type="ECO:0000256" key="5">
    <source>
        <dbReference type="ARBA" id="ARBA00023002"/>
    </source>
</evidence>
<protein>
    <submittedName>
        <fullName evidence="9">2,3-butanediol dehydrogenase</fullName>
    </submittedName>
</protein>
<keyword evidence="3 7" id="KW-0479">Metal-binding</keyword>
<dbReference type="Gene3D" id="3.40.50.720">
    <property type="entry name" value="NAD(P)-binding Rossmann-like Domain"/>
    <property type="match status" value="1"/>
</dbReference>
<dbReference type="FunFam" id="3.40.50.720:FF:000068">
    <property type="entry name" value="Sorbitol dehydrogenase"/>
    <property type="match status" value="1"/>
</dbReference>
<dbReference type="EMBL" id="DYYI01000049">
    <property type="protein sequence ID" value="HJE19620.1"/>
    <property type="molecule type" value="Genomic_DNA"/>
</dbReference>
<comment type="similarity">
    <text evidence="2 7">Belongs to the zinc-containing alcohol dehydrogenase family.</text>
</comment>
<reference evidence="9" key="2">
    <citation type="submission" date="2021-09" db="EMBL/GenBank/DDBJ databases">
        <authorList>
            <person name="Gilroy R."/>
        </authorList>
    </citation>
    <scope>NUCLEOTIDE SEQUENCE</scope>
    <source>
        <strain evidence="9">6019</strain>
    </source>
</reference>
<reference evidence="9" key="1">
    <citation type="journal article" date="2021" name="PeerJ">
        <title>Extensive microbial diversity within the chicken gut microbiome revealed by metagenomics and culture.</title>
        <authorList>
            <person name="Gilroy R."/>
            <person name="Ravi A."/>
            <person name="Getino M."/>
            <person name="Pursley I."/>
            <person name="Horton D.L."/>
            <person name="Alikhan N.F."/>
            <person name="Baker D."/>
            <person name="Gharbi K."/>
            <person name="Hall N."/>
            <person name="Watson M."/>
            <person name="Adriaenssens E.M."/>
            <person name="Foster-Nyarko E."/>
            <person name="Jarju S."/>
            <person name="Secka A."/>
            <person name="Antonio M."/>
            <person name="Oren A."/>
            <person name="Chaudhuri R.R."/>
            <person name="La Ragione R."/>
            <person name="Hildebrand F."/>
            <person name="Pallen M.J."/>
        </authorList>
    </citation>
    <scope>NUCLEOTIDE SEQUENCE</scope>
    <source>
        <strain evidence="9">6019</strain>
    </source>
</reference>
<name>A0A921JBR5_9STAP</name>
<proteinExistence type="inferred from homology"/>
<evidence type="ECO:0000256" key="1">
    <source>
        <dbReference type="ARBA" id="ARBA00001947"/>
    </source>
</evidence>
<dbReference type="GO" id="GO:0005737">
    <property type="term" value="C:cytoplasm"/>
    <property type="evidence" value="ECO:0007669"/>
    <property type="project" value="TreeGrafter"/>
</dbReference>
<dbReference type="Pfam" id="PF00107">
    <property type="entry name" value="ADH_zinc_N"/>
    <property type="match status" value="1"/>
</dbReference>
<dbReference type="InterPro" id="IPR011032">
    <property type="entry name" value="GroES-like_sf"/>
</dbReference>
<evidence type="ECO:0000313" key="10">
    <source>
        <dbReference type="Proteomes" id="UP000763505"/>
    </source>
</evidence>
<dbReference type="InterPro" id="IPR013149">
    <property type="entry name" value="ADH-like_C"/>
</dbReference>
<dbReference type="PROSITE" id="PS00059">
    <property type="entry name" value="ADH_ZINC"/>
    <property type="match status" value="1"/>
</dbReference>
<evidence type="ECO:0000256" key="6">
    <source>
        <dbReference type="ARBA" id="ARBA00023027"/>
    </source>
</evidence>
<accession>A0A921JBR5</accession>
<dbReference type="CDD" id="cd08233">
    <property type="entry name" value="butanediol_DH_like"/>
    <property type="match status" value="1"/>
</dbReference>
<evidence type="ECO:0000313" key="9">
    <source>
        <dbReference type="EMBL" id="HJE19620.1"/>
    </source>
</evidence>
<evidence type="ECO:0000256" key="2">
    <source>
        <dbReference type="ARBA" id="ARBA00008072"/>
    </source>
</evidence>
<dbReference type="Proteomes" id="UP000763505">
    <property type="component" value="Unassembled WGS sequence"/>
</dbReference>
<dbReference type="Gene3D" id="3.90.180.10">
    <property type="entry name" value="Medium-chain alcohol dehydrogenases, catalytic domain"/>
    <property type="match status" value="1"/>
</dbReference>
<dbReference type="GO" id="GO:0000721">
    <property type="term" value="F:(R,R)-butanediol dehydrogenase activity"/>
    <property type="evidence" value="ECO:0007669"/>
    <property type="project" value="TreeGrafter"/>
</dbReference>
<evidence type="ECO:0000256" key="3">
    <source>
        <dbReference type="ARBA" id="ARBA00022723"/>
    </source>
</evidence>
<dbReference type="SUPFAM" id="SSF50129">
    <property type="entry name" value="GroES-like"/>
    <property type="match status" value="1"/>
</dbReference>
<dbReference type="SMART" id="SM00829">
    <property type="entry name" value="PKS_ER"/>
    <property type="match status" value="1"/>
</dbReference>
<gene>
    <name evidence="9" type="ORF">K8V35_04640</name>
</gene>
<dbReference type="AlphaFoldDB" id="A0A921JBR5"/>
<evidence type="ECO:0000256" key="7">
    <source>
        <dbReference type="RuleBase" id="RU361277"/>
    </source>
</evidence>
<keyword evidence="4 7" id="KW-0862">Zinc</keyword>